<organism evidence="3 4">
    <name type="scientific">Cuscuta epithymum</name>
    <dbReference type="NCBI Taxonomy" id="186058"/>
    <lineage>
        <taxon>Eukaryota</taxon>
        <taxon>Viridiplantae</taxon>
        <taxon>Streptophyta</taxon>
        <taxon>Embryophyta</taxon>
        <taxon>Tracheophyta</taxon>
        <taxon>Spermatophyta</taxon>
        <taxon>Magnoliopsida</taxon>
        <taxon>eudicotyledons</taxon>
        <taxon>Gunneridae</taxon>
        <taxon>Pentapetalae</taxon>
        <taxon>asterids</taxon>
        <taxon>lamiids</taxon>
        <taxon>Solanales</taxon>
        <taxon>Convolvulaceae</taxon>
        <taxon>Cuscuteae</taxon>
        <taxon>Cuscuta</taxon>
        <taxon>Cuscuta subgen. Cuscuta</taxon>
    </lineage>
</organism>
<dbReference type="AlphaFoldDB" id="A0AAV0ESZ2"/>
<dbReference type="InterPro" id="IPR007612">
    <property type="entry name" value="LOR"/>
</dbReference>
<evidence type="ECO:0000313" key="4">
    <source>
        <dbReference type="Proteomes" id="UP001152523"/>
    </source>
</evidence>
<dbReference type="EMBL" id="CAMAPF010000111">
    <property type="protein sequence ID" value="CAH9101564.1"/>
    <property type="molecule type" value="Genomic_DNA"/>
</dbReference>
<dbReference type="Proteomes" id="UP001152523">
    <property type="component" value="Unassembled WGS sequence"/>
</dbReference>
<dbReference type="Pfam" id="PF04525">
    <property type="entry name" value="LOR"/>
    <property type="match status" value="1"/>
</dbReference>
<evidence type="ECO:0000256" key="1">
    <source>
        <dbReference type="ARBA" id="ARBA00005437"/>
    </source>
</evidence>
<protein>
    <submittedName>
        <fullName evidence="3">Uncharacterized protein</fullName>
    </submittedName>
</protein>
<keyword evidence="4" id="KW-1185">Reference proteome</keyword>
<gene>
    <name evidence="2" type="ORF">CEPIT_LOCUS15671</name>
    <name evidence="3" type="ORF">CEPIT_LOCUS27500</name>
</gene>
<dbReference type="PANTHER" id="PTHR31087">
    <property type="match status" value="1"/>
</dbReference>
<evidence type="ECO:0000313" key="3">
    <source>
        <dbReference type="EMBL" id="CAH9126393.1"/>
    </source>
</evidence>
<dbReference type="InterPro" id="IPR038595">
    <property type="entry name" value="LOR_sf"/>
</dbReference>
<dbReference type="InterPro" id="IPR025659">
    <property type="entry name" value="Tubby-like_C"/>
</dbReference>
<dbReference type="Gene3D" id="2.40.160.200">
    <property type="entry name" value="LURP1-related"/>
    <property type="match status" value="1"/>
</dbReference>
<comment type="similarity">
    <text evidence="1">Belongs to the LOR family.</text>
</comment>
<reference evidence="3" key="1">
    <citation type="submission" date="2022-07" db="EMBL/GenBank/DDBJ databases">
        <authorList>
            <person name="Macas J."/>
            <person name="Novak P."/>
            <person name="Neumann P."/>
        </authorList>
    </citation>
    <scope>NUCLEOTIDE SEQUENCE</scope>
</reference>
<dbReference type="SUPFAM" id="SSF54518">
    <property type="entry name" value="Tubby C-terminal domain-like"/>
    <property type="match status" value="1"/>
</dbReference>
<proteinExistence type="inferred from homology"/>
<dbReference type="PANTHER" id="PTHR31087:SF17">
    <property type="entry name" value="PROTEIN LURP-ONE-RELATED 14-RELATED"/>
    <property type="match status" value="1"/>
</dbReference>
<accession>A0AAV0ESZ2</accession>
<dbReference type="EMBL" id="CAMAPF010000942">
    <property type="protein sequence ID" value="CAH9126393.1"/>
    <property type="molecule type" value="Genomic_DNA"/>
</dbReference>
<comment type="caution">
    <text evidence="3">The sequence shown here is derived from an EMBL/GenBank/DDBJ whole genome shotgun (WGS) entry which is preliminary data.</text>
</comment>
<evidence type="ECO:0000313" key="2">
    <source>
        <dbReference type="EMBL" id="CAH9101564.1"/>
    </source>
</evidence>
<name>A0AAV0ESZ2_9ASTE</name>
<sequence>MFRPEIRDDVALIPVVGEAFCFPYLVDLIVKKGFYGVADLKFDVSDGSGTPLLRVHGKLWHLLQKKRTVYDPSGIPILTMRAKTFALRNVWQIYKGVSSYENDLLYTVQESKVIQMKIRLDVFMAGNRGEICNFHVKGSYTSQNFKVYKGDDLIAEVKKKMNIGNFFKGVESFDVRVFAGVDYAFVVSLLVVLNAIEGGS</sequence>